<keyword evidence="5 7" id="KW-0472">Membrane</keyword>
<proteinExistence type="predicted"/>
<evidence type="ECO:0000256" key="6">
    <source>
        <dbReference type="SAM" id="MobiDB-lite"/>
    </source>
</evidence>
<protein>
    <recommendedName>
        <fullName evidence="8">Major facilitator superfamily (MFS) profile domain-containing protein</fullName>
    </recommendedName>
</protein>
<dbReference type="GO" id="GO:0005886">
    <property type="term" value="C:plasma membrane"/>
    <property type="evidence" value="ECO:0007669"/>
    <property type="project" value="UniProtKB-SubCell"/>
</dbReference>
<evidence type="ECO:0000256" key="3">
    <source>
        <dbReference type="ARBA" id="ARBA00022692"/>
    </source>
</evidence>
<feature type="domain" description="Major facilitator superfamily (MFS) profile" evidence="8">
    <location>
        <begin position="21"/>
        <end position="475"/>
    </location>
</feature>
<dbReference type="InterPro" id="IPR036259">
    <property type="entry name" value="MFS_trans_sf"/>
</dbReference>
<feature type="transmembrane region" description="Helical" evidence="7">
    <location>
        <begin position="86"/>
        <end position="106"/>
    </location>
</feature>
<accession>A0A4Y3QZK0</accession>
<keyword evidence="3 7" id="KW-0812">Transmembrane</keyword>
<evidence type="ECO:0000313" key="10">
    <source>
        <dbReference type="Proteomes" id="UP000319210"/>
    </source>
</evidence>
<dbReference type="OrthoDB" id="4082704at2"/>
<dbReference type="RefSeq" id="WP_086818171.1">
    <property type="nucleotide sequence ID" value="NZ_BJMM01000016.1"/>
</dbReference>
<feature type="transmembrane region" description="Helical" evidence="7">
    <location>
        <begin position="112"/>
        <end position="133"/>
    </location>
</feature>
<reference evidence="9 10" key="1">
    <citation type="submission" date="2019-06" db="EMBL/GenBank/DDBJ databases">
        <title>Whole genome shotgun sequence of Streptomyces cacaoi subsp. cacaoi NBRC 12748.</title>
        <authorList>
            <person name="Hosoyama A."/>
            <person name="Uohara A."/>
            <person name="Ohji S."/>
            <person name="Ichikawa N."/>
        </authorList>
    </citation>
    <scope>NUCLEOTIDE SEQUENCE [LARGE SCALE GENOMIC DNA]</scope>
    <source>
        <strain evidence="9 10">NBRC 12748</strain>
    </source>
</reference>
<dbReference type="PANTHER" id="PTHR23501">
    <property type="entry name" value="MAJOR FACILITATOR SUPERFAMILY"/>
    <property type="match status" value="1"/>
</dbReference>
<feature type="transmembrane region" description="Helical" evidence="7">
    <location>
        <begin position="321"/>
        <end position="339"/>
    </location>
</feature>
<evidence type="ECO:0000259" key="8">
    <source>
        <dbReference type="PROSITE" id="PS50850"/>
    </source>
</evidence>
<dbReference type="InterPro" id="IPR020846">
    <property type="entry name" value="MFS_dom"/>
</dbReference>
<evidence type="ECO:0000256" key="7">
    <source>
        <dbReference type="SAM" id="Phobius"/>
    </source>
</evidence>
<evidence type="ECO:0000313" key="9">
    <source>
        <dbReference type="EMBL" id="GEB50824.1"/>
    </source>
</evidence>
<keyword evidence="2" id="KW-0813">Transport</keyword>
<keyword evidence="4 7" id="KW-1133">Transmembrane helix</keyword>
<sequence length="492" mass="49628">MTGGGHADPYEGLGAVRRRAATVALLGCAFLAMLDGTVVGTALPRIVERIGGDDSWYVWLVTAYLLSSSVSVPVYGRFSDLYGRRLLLLGGLGVFLAGSLACGLAGSMPVLIVARAVQGLGGGALLTLGMALVRDLHPPERGGGLVRMQTAMGAMLVLGMVGGPLLGGVLADHADWRWAFWMNLPLGAAAAAVLWLLLPERRPERARGGRLDVAGLLLLSAGLSLVLVAFSLRGNAPDGGAGWADPAVAGSLVAGVALLGALLPVERRAAVPVLPLRLFRRPTYGSLLLAGFFFQLAALPVGVLLPLYFQHVRGQTATVSGLSLLPFLIGSVVGNRLTAAAALRTGRTKPALVTGACLLLGGTAGFLWLDPATGAVPLTCRLLVAGLGSGPAMGGLMIATQNCVPRSDMGAATAGAMLAKQIGGAFGLAVVQTVLGARGPDAAGIGTAVGGVGTVAGALALAAVAVPRGVRVPSRAERATGPEPAAVSRTAN</sequence>
<name>A0A4Y3QZK0_STRCI</name>
<evidence type="ECO:0000256" key="2">
    <source>
        <dbReference type="ARBA" id="ARBA00022448"/>
    </source>
</evidence>
<organism evidence="9 10">
    <name type="scientific">Streptomyces cacaoi</name>
    <dbReference type="NCBI Taxonomy" id="1898"/>
    <lineage>
        <taxon>Bacteria</taxon>
        <taxon>Bacillati</taxon>
        <taxon>Actinomycetota</taxon>
        <taxon>Actinomycetes</taxon>
        <taxon>Kitasatosporales</taxon>
        <taxon>Streptomycetaceae</taxon>
        <taxon>Streptomyces</taxon>
    </lineage>
</organism>
<feature type="region of interest" description="Disordered" evidence="6">
    <location>
        <begin position="473"/>
        <end position="492"/>
    </location>
</feature>
<feature type="transmembrane region" description="Helical" evidence="7">
    <location>
        <begin position="20"/>
        <end position="44"/>
    </location>
</feature>
<dbReference type="PROSITE" id="PS50850">
    <property type="entry name" value="MFS"/>
    <property type="match status" value="1"/>
</dbReference>
<feature type="transmembrane region" description="Helical" evidence="7">
    <location>
        <begin position="286"/>
        <end position="309"/>
    </location>
</feature>
<feature type="transmembrane region" description="Helical" evidence="7">
    <location>
        <begin position="145"/>
        <end position="166"/>
    </location>
</feature>
<feature type="transmembrane region" description="Helical" evidence="7">
    <location>
        <begin position="351"/>
        <end position="369"/>
    </location>
</feature>
<feature type="transmembrane region" description="Helical" evidence="7">
    <location>
        <begin position="178"/>
        <end position="198"/>
    </location>
</feature>
<evidence type="ECO:0000256" key="4">
    <source>
        <dbReference type="ARBA" id="ARBA00022989"/>
    </source>
</evidence>
<gene>
    <name evidence="9" type="ORF">SCA03_33750</name>
</gene>
<keyword evidence="10" id="KW-1185">Reference proteome</keyword>
<dbReference type="PANTHER" id="PTHR23501:SF191">
    <property type="entry name" value="VACUOLAR BASIC AMINO ACID TRANSPORTER 4"/>
    <property type="match status" value="1"/>
</dbReference>
<dbReference type="Proteomes" id="UP000319210">
    <property type="component" value="Unassembled WGS sequence"/>
</dbReference>
<feature type="transmembrane region" description="Helical" evidence="7">
    <location>
        <begin position="210"/>
        <end position="232"/>
    </location>
</feature>
<dbReference type="GO" id="GO:0022857">
    <property type="term" value="F:transmembrane transporter activity"/>
    <property type="evidence" value="ECO:0007669"/>
    <property type="project" value="InterPro"/>
</dbReference>
<feature type="transmembrane region" description="Helical" evidence="7">
    <location>
        <begin position="443"/>
        <end position="466"/>
    </location>
</feature>
<comment type="subcellular location">
    <subcellularLocation>
        <location evidence="1">Cell inner membrane</location>
        <topology evidence="1">Multi-pass membrane protein</topology>
    </subcellularLocation>
</comment>
<comment type="caution">
    <text evidence="9">The sequence shown here is derived from an EMBL/GenBank/DDBJ whole genome shotgun (WGS) entry which is preliminary data.</text>
</comment>
<dbReference type="SUPFAM" id="SSF103473">
    <property type="entry name" value="MFS general substrate transporter"/>
    <property type="match status" value="1"/>
</dbReference>
<dbReference type="EMBL" id="BJMM01000016">
    <property type="protein sequence ID" value="GEB50824.1"/>
    <property type="molecule type" value="Genomic_DNA"/>
</dbReference>
<dbReference type="Gene3D" id="1.20.1250.20">
    <property type="entry name" value="MFS general substrate transporter like domains"/>
    <property type="match status" value="1"/>
</dbReference>
<dbReference type="InterPro" id="IPR011701">
    <property type="entry name" value="MFS"/>
</dbReference>
<evidence type="ECO:0000256" key="1">
    <source>
        <dbReference type="ARBA" id="ARBA00004429"/>
    </source>
</evidence>
<feature type="transmembrane region" description="Helical" evidence="7">
    <location>
        <begin position="411"/>
        <end position="431"/>
    </location>
</feature>
<feature type="transmembrane region" description="Helical" evidence="7">
    <location>
        <begin position="56"/>
        <end position="74"/>
    </location>
</feature>
<dbReference type="Gene3D" id="1.20.1720.10">
    <property type="entry name" value="Multidrug resistance protein D"/>
    <property type="match status" value="1"/>
</dbReference>
<dbReference type="Pfam" id="PF07690">
    <property type="entry name" value="MFS_1"/>
    <property type="match status" value="1"/>
</dbReference>
<dbReference type="AlphaFoldDB" id="A0A4Y3QZK0"/>
<evidence type="ECO:0000256" key="5">
    <source>
        <dbReference type="ARBA" id="ARBA00023136"/>
    </source>
</evidence>
<feature type="transmembrane region" description="Helical" evidence="7">
    <location>
        <begin position="375"/>
        <end position="399"/>
    </location>
</feature>
<feature type="transmembrane region" description="Helical" evidence="7">
    <location>
        <begin position="247"/>
        <end position="265"/>
    </location>
</feature>